<sequence>MGEEKEFLDNYSDEEYDKPSVTNDVLIFTTEDIKGDNIRKVPKKGLQVLLIKRDEQPDKDMWCIPGGFVRKDESLEQCAARKLKEKTGIEDVYLEQLYTFGDVDRDKRTRVITISSMALVAKEKIKFTELDSLKEKKWFWVEKNLVESKNDLHIENKYKLYLRSEDGEVEIEYDVIEKIEKSVLRKRSITYTLEKSCKNKLAFDHYKILDYGIDRLRNKIEYTPIAFNLLPKLFTVIELQYVYEAIMGRKILNFRRKMNNFIIETDEKIEGKPYRPAKVFKFNENFQHDF</sequence>
<dbReference type="HOGENOM" id="CLU_037162_3_0_9"/>
<keyword evidence="2" id="KW-0378">Hydrolase</keyword>
<feature type="domain" description="Nudix hydrolase" evidence="1">
    <location>
        <begin position="18"/>
        <end position="166"/>
    </location>
</feature>
<dbReference type="InterPro" id="IPR000086">
    <property type="entry name" value="NUDIX_hydrolase_dom"/>
</dbReference>
<dbReference type="InterPro" id="IPR036388">
    <property type="entry name" value="WH-like_DNA-bd_sf"/>
</dbReference>
<reference evidence="2 3" key="1">
    <citation type="submission" date="2013-11" db="EMBL/GenBank/DDBJ databases">
        <title>Complete genome sequence of Clostridum sp. M2/40.</title>
        <authorList>
            <person name="Wibberg D."/>
            <person name="Puehler A."/>
            <person name="Schlueter A."/>
        </authorList>
    </citation>
    <scope>NUCLEOTIDE SEQUENCE [LARGE SCALE GENOMIC DNA]</scope>
    <source>
        <strain evidence="3">M2/40</strain>
    </source>
</reference>
<dbReference type="PANTHER" id="PTHR43736:SF4">
    <property type="entry name" value="SLR1690 PROTEIN"/>
    <property type="match status" value="1"/>
</dbReference>
<dbReference type="OrthoDB" id="9786141at2"/>
<dbReference type="SUPFAM" id="SSF46785">
    <property type="entry name" value="Winged helix' DNA-binding domain"/>
    <property type="match status" value="1"/>
</dbReference>
<dbReference type="RefSeq" id="WP_044038651.1">
    <property type="nucleotide sequence ID" value="NZ_HG917868.1"/>
</dbReference>
<dbReference type="Proteomes" id="UP000019426">
    <property type="component" value="Chromosome M2/40_rep1"/>
</dbReference>
<dbReference type="Pfam" id="PF00293">
    <property type="entry name" value="NUDIX"/>
    <property type="match status" value="1"/>
</dbReference>
<dbReference type="InterPro" id="IPR054105">
    <property type="entry name" value="WHD_NrtR"/>
</dbReference>
<dbReference type="PATRIC" id="fig|1216932.3.peg.1882"/>
<dbReference type="CDD" id="cd18873">
    <property type="entry name" value="NUDIX_NadM_like"/>
    <property type="match status" value="1"/>
</dbReference>
<accession>W6RWI0</accession>
<dbReference type="PROSITE" id="PS51462">
    <property type="entry name" value="NUDIX"/>
    <property type="match status" value="1"/>
</dbReference>
<evidence type="ECO:0000313" key="2">
    <source>
        <dbReference type="EMBL" id="CDM69041.1"/>
    </source>
</evidence>
<dbReference type="GO" id="GO:0016787">
    <property type="term" value="F:hydrolase activity"/>
    <property type="evidence" value="ECO:0007669"/>
    <property type="project" value="UniProtKB-KW"/>
</dbReference>
<dbReference type="EMBL" id="HG917868">
    <property type="protein sequence ID" value="CDM69041.1"/>
    <property type="molecule type" value="Genomic_DNA"/>
</dbReference>
<dbReference type="KEGG" id="clt:CM240_1883"/>
<name>W6RWI0_9CLOT</name>
<evidence type="ECO:0000313" key="3">
    <source>
        <dbReference type="Proteomes" id="UP000019426"/>
    </source>
</evidence>
<evidence type="ECO:0000259" key="1">
    <source>
        <dbReference type="PROSITE" id="PS51462"/>
    </source>
</evidence>
<dbReference type="eggNOG" id="COG1051">
    <property type="taxonomic scope" value="Bacteria"/>
</dbReference>
<dbReference type="PIRSF" id="PIRSF019423">
    <property type="entry name" value="NMN_biosyn"/>
    <property type="match status" value="1"/>
</dbReference>
<dbReference type="Gene3D" id="3.90.79.10">
    <property type="entry name" value="Nucleoside Triphosphate Pyrophosphohydrolase"/>
    <property type="match status" value="1"/>
</dbReference>
<dbReference type="Gene3D" id="1.10.10.10">
    <property type="entry name" value="Winged helix-like DNA-binding domain superfamily/Winged helix DNA-binding domain"/>
    <property type="match status" value="1"/>
</dbReference>
<dbReference type="InterPro" id="IPR015797">
    <property type="entry name" value="NUDIX_hydrolase-like_dom_sf"/>
</dbReference>
<dbReference type="Pfam" id="PF21906">
    <property type="entry name" value="WHD_NrtR"/>
    <property type="match status" value="1"/>
</dbReference>
<proteinExistence type="predicted"/>
<dbReference type="PANTHER" id="PTHR43736">
    <property type="entry name" value="ADP-RIBOSE PYROPHOSPHATASE"/>
    <property type="match status" value="1"/>
</dbReference>
<dbReference type="AlphaFoldDB" id="W6RWI0"/>
<protein>
    <submittedName>
        <fullName evidence="2">NUDIX hydrolase</fullName>
    </submittedName>
</protein>
<keyword evidence="3" id="KW-1185">Reference proteome</keyword>
<organism evidence="2 3">
    <name type="scientific">Clostridium bornimense</name>
    <dbReference type="NCBI Taxonomy" id="1216932"/>
    <lineage>
        <taxon>Bacteria</taxon>
        <taxon>Bacillati</taxon>
        <taxon>Bacillota</taxon>
        <taxon>Clostridia</taxon>
        <taxon>Eubacteriales</taxon>
        <taxon>Clostridiaceae</taxon>
        <taxon>Clostridium</taxon>
    </lineage>
</organism>
<dbReference type="InterPro" id="IPR036390">
    <property type="entry name" value="WH_DNA-bd_sf"/>
</dbReference>
<dbReference type="STRING" id="1216932.CM240_1883"/>
<dbReference type="SUPFAM" id="SSF55811">
    <property type="entry name" value="Nudix"/>
    <property type="match status" value="1"/>
</dbReference>
<dbReference type="InterPro" id="IPR011213">
    <property type="entry name" value="NMN_biosyn"/>
</dbReference>
<gene>
    <name evidence="2" type="ORF">CM240_1883</name>
</gene>